<gene>
    <name evidence="1" type="ORF">LTR37_003697</name>
</gene>
<reference evidence="1" key="1">
    <citation type="submission" date="2023-07" db="EMBL/GenBank/DDBJ databases">
        <title>Black Yeasts Isolated from many extreme environments.</title>
        <authorList>
            <person name="Coleine C."/>
            <person name="Stajich J.E."/>
            <person name="Selbmann L."/>
        </authorList>
    </citation>
    <scope>NUCLEOTIDE SEQUENCE</scope>
    <source>
        <strain evidence="1">CCFEE 5714</strain>
    </source>
</reference>
<keyword evidence="2" id="KW-1185">Reference proteome</keyword>
<dbReference type="Proteomes" id="UP001281147">
    <property type="component" value="Unassembled WGS sequence"/>
</dbReference>
<dbReference type="EMBL" id="JAUTXU010000021">
    <property type="protein sequence ID" value="KAK3720647.1"/>
    <property type="molecule type" value="Genomic_DNA"/>
</dbReference>
<comment type="caution">
    <text evidence="1">The sequence shown here is derived from an EMBL/GenBank/DDBJ whole genome shotgun (WGS) entry which is preliminary data.</text>
</comment>
<evidence type="ECO:0000313" key="1">
    <source>
        <dbReference type="EMBL" id="KAK3720647.1"/>
    </source>
</evidence>
<protein>
    <submittedName>
        <fullName evidence="1">Uncharacterized protein</fullName>
    </submittedName>
</protein>
<accession>A0ACC3NPB3</accession>
<sequence>MKNETIYDAVHERYATAANAKEDHAYGKAVATEFGYSVEELANIPEDANLGLSCGNPFALANLKEGETVCDLGSGAGFDVFLAAKKVGASGKVIGIDVNKDMLKRANQIKEKTQANNVSFVESPITKIALPDASVDCIISNCVINLVPETEKQLVFNEMARILKPGGRVAISDILAKKELPSRVKDNMALYVGCIAGASQVEGYDMYLRTAGFNDSLIVNDKSDLNVYTTAQQDSTVGGGASGCCGPVSTGCCSNGAPSAKDEEDAKNIDFNEFAGSYKIYALKP</sequence>
<name>A0ACC3NPB3_9PEZI</name>
<organism evidence="1 2">
    <name type="scientific">Vermiconidia calcicola</name>
    <dbReference type="NCBI Taxonomy" id="1690605"/>
    <lineage>
        <taxon>Eukaryota</taxon>
        <taxon>Fungi</taxon>
        <taxon>Dikarya</taxon>
        <taxon>Ascomycota</taxon>
        <taxon>Pezizomycotina</taxon>
        <taxon>Dothideomycetes</taxon>
        <taxon>Dothideomycetidae</taxon>
        <taxon>Mycosphaerellales</taxon>
        <taxon>Extremaceae</taxon>
        <taxon>Vermiconidia</taxon>
    </lineage>
</organism>
<proteinExistence type="predicted"/>
<evidence type="ECO:0000313" key="2">
    <source>
        <dbReference type="Proteomes" id="UP001281147"/>
    </source>
</evidence>